<keyword evidence="1" id="KW-0812">Transmembrane</keyword>
<evidence type="ECO:0000256" key="1">
    <source>
        <dbReference type="SAM" id="Phobius"/>
    </source>
</evidence>
<dbReference type="Proteomes" id="UP000751190">
    <property type="component" value="Unassembled WGS sequence"/>
</dbReference>
<dbReference type="AlphaFoldDB" id="A0A8J5XU39"/>
<feature type="transmembrane region" description="Helical" evidence="1">
    <location>
        <begin position="116"/>
        <end position="134"/>
    </location>
</feature>
<accession>A0A8J5XU39</accession>
<protein>
    <submittedName>
        <fullName evidence="2">Uncharacterized protein</fullName>
    </submittedName>
</protein>
<keyword evidence="3" id="KW-1185">Reference proteome</keyword>
<keyword evidence="1" id="KW-0472">Membrane</keyword>
<evidence type="ECO:0000313" key="3">
    <source>
        <dbReference type="Proteomes" id="UP000751190"/>
    </source>
</evidence>
<organism evidence="2 3">
    <name type="scientific">Diacronema lutheri</name>
    <name type="common">Unicellular marine alga</name>
    <name type="synonym">Monochrysis lutheri</name>
    <dbReference type="NCBI Taxonomy" id="2081491"/>
    <lineage>
        <taxon>Eukaryota</taxon>
        <taxon>Haptista</taxon>
        <taxon>Haptophyta</taxon>
        <taxon>Pavlovophyceae</taxon>
        <taxon>Pavlovales</taxon>
        <taxon>Pavlovaceae</taxon>
        <taxon>Diacronema</taxon>
    </lineage>
</organism>
<evidence type="ECO:0000313" key="2">
    <source>
        <dbReference type="EMBL" id="KAG8470609.1"/>
    </source>
</evidence>
<sequence>MFASSASGEVVNCEKVAAACLAASAIPDDFTGLDADALEQVIGTLTRQLQVAQRVLQAKQGAKAEAEPEPMRHNDSFAINQERLPLKSKVQAEPAFKHVNSMEINRQRMAEGQGRYAAIAMGAAVALAAAFFIGRRSR</sequence>
<keyword evidence="1" id="KW-1133">Transmembrane helix</keyword>
<gene>
    <name evidence="2" type="ORF">KFE25_009030</name>
</gene>
<comment type="caution">
    <text evidence="2">The sequence shown here is derived from an EMBL/GenBank/DDBJ whole genome shotgun (WGS) entry which is preliminary data.</text>
</comment>
<dbReference type="EMBL" id="JAGTXO010000001">
    <property type="protein sequence ID" value="KAG8470609.1"/>
    <property type="molecule type" value="Genomic_DNA"/>
</dbReference>
<reference evidence="2" key="1">
    <citation type="submission" date="2021-05" db="EMBL/GenBank/DDBJ databases">
        <title>The genome of the haptophyte Pavlova lutheri (Diacronema luteri, Pavlovales) - a model for lipid biosynthesis in eukaryotic algae.</title>
        <authorList>
            <person name="Hulatt C.J."/>
            <person name="Posewitz M.C."/>
        </authorList>
    </citation>
    <scope>NUCLEOTIDE SEQUENCE</scope>
    <source>
        <strain evidence="2">NIVA-4/92</strain>
    </source>
</reference>
<proteinExistence type="predicted"/>
<name>A0A8J5XU39_DIALT</name>